<keyword evidence="2" id="KW-1185">Reference proteome</keyword>
<dbReference type="AlphaFoldDB" id="A0A8B4S9M5"/>
<dbReference type="GeneID" id="63997939"/>
<organism evidence="1 2">
    <name type="scientific">Comamonas testosteroni</name>
    <name type="common">Pseudomonas testosteroni</name>
    <dbReference type="NCBI Taxonomy" id="285"/>
    <lineage>
        <taxon>Bacteria</taxon>
        <taxon>Pseudomonadati</taxon>
        <taxon>Pseudomonadota</taxon>
        <taxon>Betaproteobacteria</taxon>
        <taxon>Burkholderiales</taxon>
        <taxon>Comamonadaceae</taxon>
        <taxon>Comamonas</taxon>
    </lineage>
</organism>
<reference evidence="1 2" key="1">
    <citation type="submission" date="2018-06" db="EMBL/GenBank/DDBJ databases">
        <authorList>
            <consortium name="Pathogen Informatics"/>
            <person name="Doyle S."/>
        </authorList>
    </citation>
    <scope>NUCLEOTIDE SEQUENCE [LARGE SCALE GENOMIC DNA]</scope>
    <source>
        <strain evidence="1 2">NCTC10698</strain>
    </source>
</reference>
<protein>
    <submittedName>
        <fullName evidence="1">Uncharacterized protein</fullName>
    </submittedName>
</protein>
<proteinExistence type="predicted"/>
<name>A0A8B4S9M5_COMTE</name>
<dbReference type="RefSeq" id="WP_003078867.1">
    <property type="nucleotide sequence ID" value="NZ_BBJZ01000018.1"/>
</dbReference>
<comment type="caution">
    <text evidence="1">The sequence shown here is derived from an EMBL/GenBank/DDBJ whole genome shotgun (WGS) entry which is preliminary data.</text>
</comment>
<gene>
    <name evidence="1" type="ORF">NCTC10698_03955</name>
</gene>
<dbReference type="EMBL" id="UFXL01000001">
    <property type="protein sequence ID" value="SUY79025.1"/>
    <property type="molecule type" value="Genomic_DNA"/>
</dbReference>
<evidence type="ECO:0000313" key="1">
    <source>
        <dbReference type="EMBL" id="SUY79025.1"/>
    </source>
</evidence>
<dbReference type="Proteomes" id="UP000255070">
    <property type="component" value="Unassembled WGS sequence"/>
</dbReference>
<evidence type="ECO:0000313" key="2">
    <source>
        <dbReference type="Proteomes" id="UP000255070"/>
    </source>
</evidence>
<accession>A0A8B4S9M5</accession>
<sequence length="100" mass="11087">MRPAGEISLAIEQAVEKLWTPERSPTLAEIAAHLMTVGVAFNAIRNTVPKMKRYGRLVISGQRKVPRRNRPAAEYALPHQVHAANEADFVGLSQAMQLWG</sequence>